<evidence type="ECO:0000313" key="1">
    <source>
        <dbReference type="EMBL" id="QIZ49521.1"/>
    </source>
</evidence>
<dbReference type="Proteomes" id="UP000500801">
    <property type="component" value="Chromosome"/>
</dbReference>
<name>A0AAE7CX75_9GAMM</name>
<accession>A0AAE7CX75</accession>
<dbReference type="AlphaFoldDB" id="A0AAE7CX75"/>
<organism evidence="1 2">
    <name type="scientific">Dickeya zeae</name>
    <dbReference type="NCBI Taxonomy" id="204042"/>
    <lineage>
        <taxon>Bacteria</taxon>
        <taxon>Pseudomonadati</taxon>
        <taxon>Pseudomonadota</taxon>
        <taxon>Gammaproteobacteria</taxon>
        <taxon>Enterobacterales</taxon>
        <taxon>Pectobacteriaceae</taxon>
        <taxon>Dickeya</taxon>
    </lineage>
</organism>
<dbReference type="EMBL" id="CP033622">
    <property type="protein sequence ID" value="QIZ49521.1"/>
    <property type="molecule type" value="Genomic_DNA"/>
</dbReference>
<sequence length="59" mass="6354">MASGARCPAYSALLAQSSLLLIYTRHTSSCRCVGFPRSPQSLTDVSSWGFAASPRYKAQ</sequence>
<reference evidence="1 2" key="1">
    <citation type="submission" date="2018-11" db="EMBL/GenBank/DDBJ databases">
        <title>Complete genome sequence of Dickeya zeae strain CE1 infecting Canna edulis Ker-Gawl. in China.</title>
        <authorList>
            <person name="Zhang J."/>
            <person name="Lin B."/>
            <person name="Shen H."/>
            <person name="Jiang S."/>
            <person name="Pu X."/>
            <person name="Sun D."/>
        </authorList>
    </citation>
    <scope>NUCLEOTIDE SEQUENCE [LARGE SCALE GENOMIC DNA]</scope>
    <source>
        <strain evidence="1 2">CE1</strain>
    </source>
</reference>
<evidence type="ECO:0000313" key="2">
    <source>
        <dbReference type="Proteomes" id="UP000500801"/>
    </source>
</evidence>
<gene>
    <name evidence="1" type="ORF">DWG24_01365</name>
</gene>
<proteinExistence type="predicted"/>
<protein>
    <submittedName>
        <fullName evidence="1">Uncharacterized protein</fullName>
    </submittedName>
</protein>